<dbReference type="Proteomes" id="UP000317093">
    <property type="component" value="Chromosome"/>
</dbReference>
<dbReference type="AlphaFoldDB" id="A0A518AXS0"/>
<dbReference type="SMART" id="SM00530">
    <property type="entry name" value="HTH_XRE"/>
    <property type="match status" value="1"/>
</dbReference>
<dbReference type="CDD" id="cd00093">
    <property type="entry name" value="HTH_XRE"/>
    <property type="match status" value="1"/>
</dbReference>
<dbReference type="InterPro" id="IPR010982">
    <property type="entry name" value="Lambda_DNA-bd_dom_sf"/>
</dbReference>
<evidence type="ECO:0000313" key="2">
    <source>
        <dbReference type="EMBL" id="QDU59522.1"/>
    </source>
</evidence>
<dbReference type="EMBL" id="CP036279">
    <property type="protein sequence ID" value="QDU59522.1"/>
    <property type="molecule type" value="Genomic_DNA"/>
</dbReference>
<dbReference type="Pfam" id="PF13560">
    <property type="entry name" value="HTH_31"/>
    <property type="match status" value="1"/>
</dbReference>
<feature type="domain" description="HTH cro/C1-type" evidence="1">
    <location>
        <begin position="146"/>
        <end position="198"/>
    </location>
</feature>
<name>A0A518AXS0_9BACT</name>
<evidence type="ECO:0000313" key="3">
    <source>
        <dbReference type="Proteomes" id="UP000317093"/>
    </source>
</evidence>
<proteinExistence type="predicted"/>
<gene>
    <name evidence="2" type="ORF">Pan216_03510</name>
</gene>
<protein>
    <submittedName>
        <fullName evidence="2">Helix-turn-helix protein</fullName>
    </submittedName>
</protein>
<accession>A0A518AXS0</accession>
<sequence>MDDELLETSRERLSEETPSLRVLFDRVVGEEPFVRLPDEELIDVLAAPTAEKRDLVIGGSVDEKSGTAVLVRGTLDALLVPLSMFAATPRSKPDSSRLSFRDYGNTIAFGEYEAAVDAVLWEVDADFRKRAKAGERNVAQGFGASLRRLRLQRGLSQSDFPGITRRTISRLENGEVAKPHGATLDAIADRLGVGPEMIETY</sequence>
<organism evidence="2 3">
    <name type="scientific">Kolteria novifilia</name>
    <dbReference type="NCBI Taxonomy" id="2527975"/>
    <lineage>
        <taxon>Bacteria</taxon>
        <taxon>Pseudomonadati</taxon>
        <taxon>Planctomycetota</taxon>
        <taxon>Planctomycetia</taxon>
        <taxon>Kolteriales</taxon>
        <taxon>Kolteriaceae</taxon>
        <taxon>Kolteria</taxon>
    </lineage>
</organism>
<reference evidence="2 3" key="1">
    <citation type="submission" date="2019-02" db="EMBL/GenBank/DDBJ databases">
        <title>Deep-cultivation of Planctomycetes and their phenomic and genomic characterization uncovers novel biology.</title>
        <authorList>
            <person name="Wiegand S."/>
            <person name="Jogler M."/>
            <person name="Boedeker C."/>
            <person name="Pinto D."/>
            <person name="Vollmers J."/>
            <person name="Rivas-Marin E."/>
            <person name="Kohn T."/>
            <person name="Peeters S.H."/>
            <person name="Heuer A."/>
            <person name="Rast P."/>
            <person name="Oberbeckmann S."/>
            <person name="Bunk B."/>
            <person name="Jeske O."/>
            <person name="Meyerdierks A."/>
            <person name="Storesund J.E."/>
            <person name="Kallscheuer N."/>
            <person name="Luecker S."/>
            <person name="Lage O.M."/>
            <person name="Pohl T."/>
            <person name="Merkel B.J."/>
            <person name="Hornburger P."/>
            <person name="Mueller R.-W."/>
            <person name="Bruemmer F."/>
            <person name="Labrenz M."/>
            <person name="Spormann A.M."/>
            <person name="Op den Camp H."/>
            <person name="Overmann J."/>
            <person name="Amann R."/>
            <person name="Jetten M.S.M."/>
            <person name="Mascher T."/>
            <person name="Medema M.H."/>
            <person name="Devos D.P."/>
            <person name="Kaster A.-K."/>
            <person name="Ovreas L."/>
            <person name="Rohde M."/>
            <person name="Galperin M.Y."/>
            <person name="Jogler C."/>
        </authorList>
    </citation>
    <scope>NUCLEOTIDE SEQUENCE [LARGE SCALE GENOMIC DNA]</scope>
    <source>
        <strain evidence="2 3">Pan216</strain>
    </source>
</reference>
<dbReference type="PROSITE" id="PS50943">
    <property type="entry name" value="HTH_CROC1"/>
    <property type="match status" value="1"/>
</dbReference>
<dbReference type="Gene3D" id="1.10.260.40">
    <property type="entry name" value="lambda repressor-like DNA-binding domains"/>
    <property type="match status" value="1"/>
</dbReference>
<dbReference type="InterPro" id="IPR001387">
    <property type="entry name" value="Cro/C1-type_HTH"/>
</dbReference>
<dbReference type="KEGG" id="knv:Pan216_03510"/>
<evidence type="ECO:0000259" key="1">
    <source>
        <dbReference type="PROSITE" id="PS50943"/>
    </source>
</evidence>
<dbReference type="RefSeq" id="WP_419193153.1">
    <property type="nucleotide sequence ID" value="NZ_CP036279.1"/>
</dbReference>
<dbReference type="GO" id="GO:0003677">
    <property type="term" value="F:DNA binding"/>
    <property type="evidence" value="ECO:0007669"/>
    <property type="project" value="InterPro"/>
</dbReference>
<keyword evidence="3" id="KW-1185">Reference proteome</keyword>
<dbReference type="SUPFAM" id="SSF47413">
    <property type="entry name" value="lambda repressor-like DNA-binding domains"/>
    <property type="match status" value="1"/>
</dbReference>